<feature type="region of interest" description="Disordered" evidence="1">
    <location>
        <begin position="167"/>
        <end position="204"/>
    </location>
</feature>
<keyword evidence="3" id="KW-1185">Reference proteome</keyword>
<accession>A0ABR3G492</accession>
<feature type="non-terminal residue" evidence="2">
    <location>
        <position position="1"/>
    </location>
</feature>
<gene>
    <name evidence="2" type="ORF">Q9L58_010401</name>
</gene>
<feature type="region of interest" description="Disordered" evidence="1">
    <location>
        <begin position="1"/>
        <end position="20"/>
    </location>
</feature>
<dbReference type="EMBL" id="JBBBZM010000394">
    <property type="protein sequence ID" value="KAL0630749.1"/>
    <property type="molecule type" value="Genomic_DNA"/>
</dbReference>
<reference evidence="2 3" key="1">
    <citation type="submission" date="2024-02" db="EMBL/GenBank/DDBJ databases">
        <title>Discinaceae phylogenomics.</title>
        <authorList>
            <person name="Dirks A.C."/>
            <person name="James T.Y."/>
        </authorList>
    </citation>
    <scope>NUCLEOTIDE SEQUENCE [LARGE SCALE GENOMIC DNA]</scope>
    <source>
        <strain evidence="2 3">ACD0624</strain>
    </source>
</reference>
<dbReference type="Proteomes" id="UP001447188">
    <property type="component" value="Unassembled WGS sequence"/>
</dbReference>
<proteinExistence type="predicted"/>
<evidence type="ECO:0000313" key="2">
    <source>
        <dbReference type="EMBL" id="KAL0630749.1"/>
    </source>
</evidence>
<comment type="caution">
    <text evidence="2">The sequence shown here is derived from an EMBL/GenBank/DDBJ whole genome shotgun (WGS) entry which is preliminary data.</text>
</comment>
<evidence type="ECO:0000313" key="3">
    <source>
        <dbReference type="Proteomes" id="UP001447188"/>
    </source>
</evidence>
<sequence>LRRLLGMMAEKPRVPRPPPPSFNLLKNQYAAEYPNAAQLVPVWTWPEFQVHADRYARVHKQEPHFHSRPDGSQVMMHAANRKKEGCDRLAYPRAGPLGTPIAIIDRNERWGGPQPANPSFPIVLPAPAPSLNFAPGGTQALTDMEDQIPIGTEDTNKEMVEATNEAGLTDETPALNEEDDFSSAPIPTTPTPSRPSSPAPTPSLPFHKDYLKDIFPAIAPEVQYLVWHMRENRTLLTQNINMAHEQINGLQKAIHAQAAAITKLTATVQLLRTNPPPSNNTSTPLPSKKGKGK</sequence>
<feature type="region of interest" description="Disordered" evidence="1">
    <location>
        <begin position="272"/>
        <end position="293"/>
    </location>
</feature>
<evidence type="ECO:0000256" key="1">
    <source>
        <dbReference type="SAM" id="MobiDB-lite"/>
    </source>
</evidence>
<organism evidence="2 3">
    <name type="scientific">Discina gigas</name>
    <dbReference type="NCBI Taxonomy" id="1032678"/>
    <lineage>
        <taxon>Eukaryota</taxon>
        <taxon>Fungi</taxon>
        <taxon>Dikarya</taxon>
        <taxon>Ascomycota</taxon>
        <taxon>Pezizomycotina</taxon>
        <taxon>Pezizomycetes</taxon>
        <taxon>Pezizales</taxon>
        <taxon>Discinaceae</taxon>
        <taxon>Discina</taxon>
    </lineage>
</organism>
<name>A0ABR3G492_9PEZI</name>
<feature type="compositionally biased region" description="Pro residues" evidence="1">
    <location>
        <begin position="187"/>
        <end position="203"/>
    </location>
</feature>
<protein>
    <submittedName>
        <fullName evidence="2">Uncharacterized protein</fullName>
    </submittedName>
</protein>